<keyword evidence="1" id="KW-0732">Signal</keyword>
<dbReference type="OrthoDB" id="407856at2759"/>
<feature type="signal peptide" evidence="1">
    <location>
        <begin position="1"/>
        <end position="24"/>
    </location>
</feature>
<evidence type="ECO:0000313" key="2">
    <source>
        <dbReference type="EMBL" id="CAE7306119.1"/>
    </source>
</evidence>
<dbReference type="Proteomes" id="UP000601435">
    <property type="component" value="Unassembled WGS sequence"/>
</dbReference>
<evidence type="ECO:0000256" key="1">
    <source>
        <dbReference type="SAM" id="SignalP"/>
    </source>
</evidence>
<dbReference type="EMBL" id="CAJNJA010012834">
    <property type="protein sequence ID" value="CAE7306119.1"/>
    <property type="molecule type" value="Genomic_DNA"/>
</dbReference>
<protein>
    <submittedName>
        <fullName evidence="2">Uncharacterized protein</fullName>
    </submittedName>
</protein>
<gene>
    <name evidence="2" type="ORF">SNEC2469_LOCUS7591</name>
</gene>
<comment type="caution">
    <text evidence="2">The sequence shown here is derived from an EMBL/GenBank/DDBJ whole genome shotgun (WGS) entry which is preliminary data.</text>
</comment>
<sequence>MGSTMGRAILSACLLPLCVLHLQGCGKPKEACVKGDKACKELQELLRETDLNCPKHPDSRFIGPPRLTVVGETCSAVEFLYKGGLPVVYTYARQAKDSEFTDEWGGGLPPLDLSHRAAAGGEELWNNVPFDPKIRRYRTMMYKLPPHKAFEVKLSDKDDAPFEGFNFSCPSKPRISDAVPFKPQRPYDLKLHRTDPRINKKNDEDSVCIDLHWAHPHTELNLLPDCGAIFLTSLLAYCTSFAERPFVINPSWFKDEEDAVLFCEDTVGARNRTCGVPMRTATSQSSLSFATICGLWPKRRVVFTVEAFSCDGESVSTNMTAMTPPGAPTFTAALVTHPASQASSAGFWPKAIIDWIPQYDELIIGHAIYLALKGVGAMKLLCWMPFHKAGKGYLELPIAHKNHTHSRDAATLRDYDQRYHVHQEQQILVATRSAAYSEVTNSLTPLKQTPLVSRNVAAM</sequence>
<organism evidence="2 3">
    <name type="scientific">Symbiodinium necroappetens</name>
    <dbReference type="NCBI Taxonomy" id="1628268"/>
    <lineage>
        <taxon>Eukaryota</taxon>
        <taxon>Sar</taxon>
        <taxon>Alveolata</taxon>
        <taxon>Dinophyceae</taxon>
        <taxon>Suessiales</taxon>
        <taxon>Symbiodiniaceae</taxon>
        <taxon>Symbiodinium</taxon>
    </lineage>
</organism>
<name>A0A812NHJ8_9DINO</name>
<keyword evidence="3" id="KW-1185">Reference proteome</keyword>
<dbReference type="AlphaFoldDB" id="A0A812NHJ8"/>
<accession>A0A812NHJ8</accession>
<reference evidence="2" key="1">
    <citation type="submission" date="2021-02" db="EMBL/GenBank/DDBJ databases">
        <authorList>
            <person name="Dougan E. K."/>
            <person name="Rhodes N."/>
            <person name="Thang M."/>
            <person name="Chan C."/>
        </authorList>
    </citation>
    <scope>NUCLEOTIDE SEQUENCE</scope>
</reference>
<proteinExistence type="predicted"/>
<feature type="chain" id="PRO_5032664440" evidence="1">
    <location>
        <begin position="25"/>
        <end position="459"/>
    </location>
</feature>
<evidence type="ECO:0000313" key="3">
    <source>
        <dbReference type="Proteomes" id="UP000601435"/>
    </source>
</evidence>